<dbReference type="InterPro" id="IPR050364">
    <property type="entry name" value="Cytochrome_P450_fung"/>
</dbReference>
<proteinExistence type="inferred from homology"/>
<reference evidence="11" key="1">
    <citation type="journal article" date="2021" name="New Phytol.">
        <title>Evolutionary innovations through gain and loss of genes in the ectomycorrhizal Boletales.</title>
        <authorList>
            <person name="Wu G."/>
            <person name="Miyauchi S."/>
            <person name="Morin E."/>
            <person name="Kuo A."/>
            <person name="Drula E."/>
            <person name="Varga T."/>
            <person name="Kohler A."/>
            <person name="Feng B."/>
            <person name="Cao Y."/>
            <person name="Lipzen A."/>
            <person name="Daum C."/>
            <person name="Hundley H."/>
            <person name="Pangilinan J."/>
            <person name="Johnson J."/>
            <person name="Barry K."/>
            <person name="LaButti K."/>
            <person name="Ng V."/>
            <person name="Ahrendt S."/>
            <person name="Min B."/>
            <person name="Choi I.G."/>
            <person name="Park H."/>
            <person name="Plett J.M."/>
            <person name="Magnuson J."/>
            <person name="Spatafora J.W."/>
            <person name="Nagy L.G."/>
            <person name="Henrissat B."/>
            <person name="Grigoriev I.V."/>
            <person name="Yang Z.L."/>
            <person name="Xu J."/>
            <person name="Martin F.M."/>
        </authorList>
    </citation>
    <scope>NUCLEOTIDE SEQUENCE</scope>
    <source>
        <strain evidence="11">KKN 215</strain>
    </source>
</reference>
<dbReference type="PRINTS" id="PR00385">
    <property type="entry name" value="P450"/>
</dbReference>
<dbReference type="PANTHER" id="PTHR46300">
    <property type="entry name" value="P450, PUTATIVE (EUROFUNG)-RELATED-RELATED"/>
    <property type="match status" value="1"/>
</dbReference>
<dbReference type="Gene3D" id="1.10.630.10">
    <property type="entry name" value="Cytochrome P450"/>
    <property type="match status" value="1"/>
</dbReference>
<dbReference type="GO" id="GO:0005506">
    <property type="term" value="F:iron ion binding"/>
    <property type="evidence" value="ECO:0007669"/>
    <property type="project" value="InterPro"/>
</dbReference>
<evidence type="ECO:0000256" key="7">
    <source>
        <dbReference type="ARBA" id="ARBA00023004"/>
    </source>
</evidence>
<dbReference type="PRINTS" id="PR00463">
    <property type="entry name" value="EP450I"/>
</dbReference>
<evidence type="ECO:0000256" key="10">
    <source>
        <dbReference type="RuleBase" id="RU000461"/>
    </source>
</evidence>
<dbReference type="InterPro" id="IPR036396">
    <property type="entry name" value="Cyt_P450_sf"/>
</dbReference>
<keyword evidence="4 9" id="KW-0349">Heme</keyword>
<evidence type="ECO:0000256" key="9">
    <source>
        <dbReference type="PIRSR" id="PIRSR602401-1"/>
    </source>
</evidence>
<dbReference type="InterPro" id="IPR017972">
    <property type="entry name" value="Cyt_P450_CS"/>
</dbReference>
<dbReference type="PROSITE" id="PS00086">
    <property type="entry name" value="CYTOCHROME_P450"/>
    <property type="match status" value="1"/>
</dbReference>
<evidence type="ECO:0000256" key="5">
    <source>
        <dbReference type="ARBA" id="ARBA00022723"/>
    </source>
</evidence>
<protein>
    <submittedName>
        <fullName evidence="11">Cytochrome P450</fullName>
    </submittedName>
</protein>
<dbReference type="Proteomes" id="UP000813824">
    <property type="component" value="Unassembled WGS sequence"/>
</dbReference>
<dbReference type="GO" id="GO:0020037">
    <property type="term" value="F:heme binding"/>
    <property type="evidence" value="ECO:0007669"/>
    <property type="project" value="InterPro"/>
</dbReference>
<evidence type="ECO:0000256" key="1">
    <source>
        <dbReference type="ARBA" id="ARBA00001971"/>
    </source>
</evidence>
<accession>A0A8K0UVZ9</accession>
<comment type="cofactor">
    <cofactor evidence="1 9">
        <name>heme</name>
        <dbReference type="ChEBI" id="CHEBI:30413"/>
    </cofactor>
</comment>
<keyword evidence="12" id="KW-1185">Reference proteome</keyword>
<evidence type="ECO:0000256" key="3">
    <source>
        <dbReference type="ARBA" id="ARBA00010617"/>
    </source>
</evidence>
<keyword evidence="5 9" id="KW-0479">Metal-binding</keyword>
<comment type="similarity">
    <text evidence="3 10">Belongs to the cytochrome P450 family.</text>
</comment>
<keyword evidence="7 9" id="KW-0408">Iron</keyword>
<evidence type="ECO:0000256" key="2">
    <source>
        <dbReference type="ARBA" id="ARBA00005179"/>
    </source>
</evidence>
<evidence type="ECO:0000313" key="12">
    <source>
        <dbReference type="Proteomes" id="UP000813824"/>
    </source>
</evidence>
<dbReference type="EMBL" id="JAEVFJ010000004">
    <property type="protein sequence ID" value="KAH8105122.1"/>
    <property type="molecule type" value="Genomic_DNA"/>
</dbReference>
<gene>
    <name evidence="11" type="ORF">BXZ70DRAFT_887603</name>
</gene>
<dbReference type="Pfam" id="PF00067">
    <property type="entry name" value="p450"/>
    <property type="match status" value="1"/>
</dbReference>
<evidence type="ECO:0000256" key="6">
    <source>
        <dbReference type="ARBA" id="ARBA00023002"/>
    </source>
</evidence>
<dbReference type="AlphaFoldDB" id="A0A8K0UVZ9"/>
<dbReference type="CDD" id="cd11065">
    <property type="entry name" value="CYP64-like"/>
    <property type="match status" value="1"/>
</dbReference>
<dbReference type="InterPro" id="IPR001128">
    <property type="entry name" value="Cyt_P450"/>
</dbReference>
<evidence type="ECO:0000256" key="4">
    <source>
        <dbReference type="ARBA" id="ARBA00022617"/>
    </source>
</evidence>
<comment type="pathway">
    <text evidence="2">Secondary metabolite biosynthesis.</text>
</comment>
<evidence type="ECO:0000313" key="11">
    <source>
        <dbReference type="EMBL" id="KAH8105122.1"/>
    </source>
</evidence>
<name>A0A8K0UVZ9_9AGAR</name>
<dbReference type="PANTHER" id="PTHR46300:SF7">
    <property type="entry name" value="P450, PUTATIVE (EUROFUNG)-RELATED"/>
    <property type="match status" value="1"/>
</dbReference>
<dbReference type="OrthoDB" id="2789670at2759"/>
<sequence>MPSNIAILLASTVSILVLSKFIASKRRLPYPPGPPRRWLLGNLLDFPTSRPWLTFHEWFKTHGDLIFLDLPFKPVLVIGSIKLARELLEAKSNVFSERPRSVIVDLLTWEWAIPLAPYNARWRTGRRYFHQHFNQSVLKQYHPVLIQETQTALSRMLESPQLARQHIRTFPGSSIIRVVYGARNATLMREYVDLAEKAMDSVRRLLLPGAFAAEFIPALKYIPSWLPGGYTRKFVSEYQPLVDELRDRPFNEVKEAIVEGRAIPSVAYRLIRQMQDGQGKLKEEDDMIARDVAGSAYAAAADTTTATSQFFLVAMALNPHVQEKAQAELDRVVGPSRLPDFGDMGSLPYLRAVMMETLRWVPTVPVGVAHALTEDHIYEGYHIPKGTVIVANAWSMMFNPEDYPEPKTFRPERFLDKDGNIDPSVRDPGTIAFGFGRRSCAGMDFALHSLYIFMASFLHVYEVKAGFDEQGRPVVLTPEGSDDAICVPETFPRHIKPRSAQAERLIREIVLVEDFE</sequence>
<dbReference type="GO" id="GO:0004497">
    <property type="term" value="F:monooxygenase activity"/>
    <property type="evidence" value="ECO:0007669"/>
    <property type="project" value="UniProtKB-KW"/>
</dbReference>
<keyword evidence="8 10" id="KW-0503">Monooxygenase</keyword>
<organism evidence="11 12">
    <name type="scientific">Cristinia sonorae</name>
    <dbReference type="NCBI Taxonomy" id="1940300"/>
    <lineage>
        <taxon>Eukaryota</taxon>
        <taxon>Fungi</taxon>
        <taxon>Dikarya</taxon>
        <taxon>Basidiomycota</taxon>
        <taxon>Agaricomycotina</taxon>
        <taxon>Agaricomycetes</taxon>
        <taxon>Agaricomycetidae</taxon>
        <taxon>Agaricales</taxon>
        <taxon>Pleurotineae</taxon>
        <taxon>Stephanosporaceae</taxon>
        <taxon>Cristinia</taxon>
    </lineage>
</organism>
<dbReference type="InterPro" id="IPR002401">
    <property type="entry name" value="Cyt_P450_E_grp-I"/>
</dbReference>
<keyword evidence="6 10" id="KW-0560">Oxidoreductase</keyword>
<dbReference type="SUPFAM" id="SSF48264">
    <property type="entry name" value="Cytochrome P450"/>
    <property type="match status" value="1"/>
</dbReference>
<evidence type="ECO:0000256" key="8">
    <source>
        <dbReference type="ARBA" id="ARBA00023033"/>
    </source>
</evidence>
<comment type="caution">
    <text evidence="11">The sequence shown here is derived from an EMBL/GenBank/DDBJ whole genome shotgun (WGS) entry which is preliminary data.</text>
</comment>
<dbReference type="GO" id="GO:0016705">
    <property type="term" value="F:oxidoreductase activity, acting on paired donors, with incorporation or reduction of molecular oxygen"/>
    <property type="evidence" value="ECO:0007669"/>
    <property type="project" value="InterPro"/>
</dbReference>
<feature type="binding site" description="axial binding residue" evidence="9">
    <location>
        <position position="440"/>
    </location>
    <ligand>
        <name>heme</name>
        <dbReference type="ChEBI" id="CHEBI:30413"/>
    </ligand>
    <ligandPart>
        <name>Fe</name>
        <dbReference type="ChEBI" id="CHEBI:18248"/>
    </ligandPart>
</feature>